<dbReference type="PANTHER" id="PTHR43053:SF3">
    <property type="entry name" value="ALPHA-GALACTOSIDASE C-RELATED"/>
    <property type="match status" value="1"/>
</dbReference>
<dbReference type="Proteomes" id="UP000565613">
    <property type="component" value="Unassembled WGS sequence"/>
</dbReference>
<evidence type="ECO:0000313" key="4">
    <source>
        <dbReference type="EMBL" id="NMF25280.1"/>
    </source>
</evidence>
<dbReference type="EMBL" id="JABAGR010000002">
    <property type="protein sequence ID" value="NMF25280.1"/>
    <property type="molecule type" value="Genomic_DNA"/>
</dbReference>
<dbReference type="InterPro" id="IPR013785">
    <property type="entry name" value="Aldolase_TIM"/>
</dbReference>
<dbReference type="InterPro" id="IPR017853">
    <property type="entry name" value="GH"/>
</dbReference>
<dbReference type="InterPro" id="IPR002252">
    <property type="entry name" value="Glyco_hydro_36"/>
</dbReference>
<keyword evidence="1" id="KW-0378">Hydrolase</keyword>
<dbReference type="Pfam" id="PF02065">
    <property type="entry name" value="Melibiase"/>
    <property type="match status" value="1"/>
</dbReference>
<dbReference type="SUPFAM" id="SSF51445">
    <property type="entry name" value="(Trans)glycosidases"/>
    <property type="match status" value="1"/>
</dbReference>
<organism evidence="4 5">
    <name type="scientific">Parafannyhessea umbonata</name>
    <dbReference type="NCBI Taxonomy" id="604330"/>
    <lineage>
        <taxon>Bacteria</taxon>
        <taxon>Bacillati</taxon>
        <taxon>Actinomycetota</taxon>
        <taxon>Coriobacteriia</taxon>
        <taxon>Coriobacteriales</taxon>
        <taxon>Atopobiaceae</taxon>
        <taxon>Parafannyhessea</taxon>
    </lineage>
</organism>
<comment type="caution">
    <text evidence="4">The sequence shown here is derived from an EMBL/GenBank/DDBJ whole genome shotgun (WGS) entry which is preliminary data.</text>
</comment>
<dbReference type="Gene3D" id="3.20.20.70">
    <property type="entry name" value="Aldolase class I"/>
    <property type="match status" value="1"/>
</dbReference>
<dbReference type="RefSeq" id="WP_170103362.1">
    <property type="nucleotide sequence ID" value="NZ_JABAGR010000002.1"/>
</dbReference>
<dbReference type="GO" id="GO:0016052">
    <property type="term" value="P:carbohydrate catabolic process"/>
    <property type="evidence" value="ECO:0007669"/>
    <property type="project" value="InterPro"/>
</dbReference>
<evidence type="ECO:0000256" key="1">
    <source>
        <dbReference type="ARBA" id="ARBA00022801"/>
    </source>
</evidence>
<gene>
    <name evidence="4" type="ORF">HF885_02305</name>
</gene>
<evidence type="ECO:0000256" key="2">
    <source>
        <dbReference type="ARBA" id="ARBA00023295"/>
    </source>
</evidence>
<evidence type="ECO:0000313" key="5">
    <source>
        <dbReference type="Proteomes" id="UP000565613"/>
    </source>
</evidence>
<protein>
    <submittedName>
        <fullName evidence="4">Alpha-galactosidase</fullName>
    </submittedName>
</protein>
<dbReference type="AlphaFoldDB" id="A0A7X9T9E5"/>
<dbReference type="CDD" id="cd14791">
    <property type="entry name" value="GH36"/>
    <property type="match status" value="1"/>
</dbReference>
<keyword evidence="2" id="KW-0326">Glycosidase</keyword>
<name>A0A7X9T9E5_9ACTN</name>
<feature type="region of interest" description="Disordered" evidence="3">
    <location>
        <begin position="650"/>
        <end position="678"/>
    </location>
</feature>
<accession>A0A7X9T9E5</accession>
<dbReference type="GO" id="GO:0004557">
    <property type="term" value="F:alpha-galactosidase activity"/>
    <property type="evidence" value="ECO:0007669"/>
    <property type="project" value="InterPro"/>
</dbReference>
<sequence length="678" mass="74737">MDLNPKFQITWRVPDGGQRTTYVSDQVPTFGADCRDLDVTVEHDGDVWRVWVDPEYDLTIESATATVSLDLQHADALFLNGYNSWTDSWERSPRANMHGLWGTPHSIVGRWVLDASGDYRFARQDPRFGHQHGEGYGYLRFGQAVSLFGECRPDTGLTVIYEDLPENTVSLQKEGPNRPLAAGERVEILTLALVEGTLHSAFARYVELMGIRRRSAFPLVGFTSWYRHYGDIDAATLKRDLVGVSDVLLAQPLEGVLPVFQVDDGYAKVGDWMQPDPNRFPAGMGAVADDIRSAGLVPGLWMAPFVCEKESRTFAEHQDWLLRDSSGRPVMSGSHWSGGYALDTQNPDVREYVSASLDTAARIWGFKLLKLDFLYAAAMLPHAGKNRGELMADALDLLRSSVPEGTLFDFCGVPVVSAFGRCEYCRVGCDVGLDWNDTLHMRITGRERVSTKNSLHNTKGRAHLNGVTFLNDPDVFFLRRDVKITDSQRTRLLSADSLLGGVLFTSDDMGAWDSRQVSIFRNALDTFARRSSEFAPQTTGRVDGEAGDLSDKPIGRTHDAHGAQLNPDTCTTSMTQPMPDIDITQPMPDIDMTQPMPDIDMTEPIASCIDEERMTVSDITEPMEDVTGTTASPDVTVVDQPLMVAIEAAEEGEGPGDAIETLPGQIGTSDEIEGESNG</sequence>
<proteinExistence type="predicted"/>
<dbReference type="PANTHER" id="PTHR43053">
    <property type="entry name" value="GLYCOSIDASE FAMILY 31"/>
    <property type="match status" value="1"/>
</dbReference>
<reference evidence="4 5" key="1">
    <citation type="submission" date="2020-04" db="EMBL/GenBank/DDBJ databases">
        <authorList>
            <person name="Hitch T.C.A."/>
            <person name="Wylensek D."/>
            <person name="Clavel T."/>
        </authorList>
    </citation>
    <scope>NUCLEOTIDE SEQUENCE [LARGE SCALE GENOMIC DNA]</scope>
    <source>
        <strain evidence="4 5">105184</strain>
    </source>
</reference>
<evidence type="ECO:0000256" key="3">
    <source>
        <dbReference type="SAM" id="MobiDB-lite"/>
    </source>
</evidence>
<dbReference type="InterPro" id="IPR050985">
    <property type="entry name" value="Alpha-glycosidase_related"/>
</dbReference>